<name>A0ABV8BPZ8_9PSEU</name>
<dbReference type="Proteomes" id="UP001595690">
    <property type="component" value="Unassembled WGS sequence"/>
</dbReference>
<reference evidence="2" key="1">
    <citation type="journal article" date="2019" name="Int. J. Syst. Evol. Microbiol.">
        <title>The Global Catalogue of Microorganisms (GCM) 10K type strain sequencing project: providing services to taxonomists for standard genome sequencing and annotation.</title>
        <authorList>
            <consortium name="The Broad Institute Genomics Platform"/>
            <consortium name="The Broad Institute Genome Sequencing Center for Infectious Disease"/>
            <person name="Wu L."/>
            <person name="Ma J."/>
        </authorList>
    </citation>
    <scope>NUCLEOTIDE SEQUENCE [LARGE SCALE GENOMIC DNA]</scope>
    <source>
        <strain evidence="2">CGMCC 4.7405</strain>
    </source>
</reference>
<organism evidence="1 2">
    <name type="scientific">Lentzea rhizosphaerae</name>
    <dbReference type="NCBI Taxonomy" id="2041025"/>
    <lineage>
        <taxon>Bacteria</taxon>
        <taxon>Bacillati</taxon>
        <taxon>Actinomycetota</taxon>
        <taxon>Actinomycetes</taxon>
        <taxon>Pseudonocardiales</taxon>
        <taxon>Pseudonocardiaceae</taxon>
        <taxon>Lentzea</taxon>
    </lineage>
</organism>
<protein>
    <submittedName>
        <fullName evidence="1">Uncharacterized protein</fullName>
    </submittedName>
</protein>
<accession>A0ABV8BPZ8</accession>
<evidence type="ECO:0000313" key="1">
    <source>
        <dbReference type="EMBL" id="MFC3892313.1"/>
    </source>
</evidence>
<sequence>MTTGDDQYARIMDLLGNGIPGVAQQVKREVRHGRVVSEQDLRKEARYEETVRRLSVNDLSPLGKTDVAAVPYTDDERLELIRSALLTLAETMYASRAEVLKMSEEFETDPVIVFGDAEFDEVSVVNMSDEVVRVRQSLLDVRELLVGMSDVEEAR</sequence>
<keyword evidence="2" id="KW-1185">Reference proteome</keyword>
<proteinExistence type="predicted"/>
<dbReference type="EMBL" id="JBHRZI010000011">
    <property type="protein sequence ID" value="MFC3892313.1"/>
    <property type="molecule type" value="Genomic_DNA"/>
</dbReference>
<gene>
    <name evidence="1" type="ORF">ACFOWZ_12600</name>
</gene>
<comment type="caution">
    <text evidence="1">The sequence shown here is derived from an EMBL/GenBank/DDBJ whole genome shotgun (WGS) entry which is preliminary data.</text>
</comment>
<evidence type="ECO:0000313" key="2">
    <source>
        <dbReference type="Proteomes" id="UP001595690"/>
    </source>
</evidence>
<dbReference type="RefSeq" id="WP_382372058.1">
    <property type="nucleotide sequence ID" value="NZ_JBHRZI010000011.1"/>
</dbReference>